<evidence type="ECO:0000313" key="26">
    <source>
        <dbReference type="Proteomes" id="UP001519460"/>
    </source>
</evidence>
<feature type="domain" description="Aminopeptidase N-like N-terminal" evidence="24">
    <location>
        <begin position="1025"/>
        <end position="1140"/>
    </location>
</feature>
<keyword evidence="7 21" id="KW-0812">Transmembrane</keyword>
<proteinExistence type="inferred from homology"/>
<evidence type="ECO:0000256" key="3">
    <source>
        <dbReference type="ARBA" id="ARBA00010136"/>
    </source>
</evidence>
<evidence type="ECO:0000256" key="18">
    <source>
        <dbReference type="PIRSR" id="PIRSR634016-3"/>
    </source>
</evidence>
<dbReference type="FunFam" id="1.25.50.20:FF:000001">
    <property type="entry name" value="Aminopeptidase"/>
    <property type="match status" value="1"/>
</dbReference>
<keyword evidence="14 21" id="KW-0472">Membrane</keyword>
<dbReference type="InterPro" id="IPR001930">
    <property type="entry name" value="Peptidase_M1"/>
</dbReference>
<evidence type="ECO:0000256" key="2">
    <source>
        <dbReference type="ARBA" id="ARBA00004606"/>
    </source>
</evidence>
<dbReference type="PRINTS" id="PR00756">
    <property type="entry name" value="ALADIPTASE"/>
</dbReference>
<evidence type="ECO:0000256" key="11">
    <source>
        <dbReference type="ARBA" id="ARBA00022968"/>
    </source>
</evidence>
<keyword evidence="13" id="KW-0482">Metalloprotease</keyword>
<dbReference type="Gene3D" id="2.60.40.1730">
    <property type="entry name" value="tricorn interacting facor f3 domain"/>
    <property type="match status" value="2"/>
</dbReference>
<comment type="caution">
    <text evidence="25">The sequence shown here is derived from an EMBL/GenBank/DDBJ whole genome shotgun (WGS) entry which is preliminary data.</text>
</comment>
<dbReference type="InterPro" id="IPR014782">
    <property type="entry name" value="Peptidase_M1_dom"/>
</dbReference>
<keyword evidence="8 18" id="KW-0479">Metal-binding</keyword>
<dbReference type="Gene3D" id="1.10.390.10">
    <property type="entry name" value="Neutral Protease Domain 2"/>
    <property type="match status" value="3"/>
</dbReference>
<keyword evidence="4" id="KW-0031">Aminopeptidase</keyword>
<reference evidence="25 26" key="1">
    <citation type="journal article" date="2023" name="Sci. Data">
        <title>Genome assembly of the Korean intertidal mud-creeper Batillaria attramentaria.</title>
        <authorList>
            <person name="Patra A.K."/>
            <person name="Ho P.T."/>
            <person name="Jun S."/>
            <person name="Lee S.J."/>
            <person name="Kim Y."/>
            <person name="Won Y.J."/>
        </authorList>
    </citation>
    <scope>NUCLEOTIDE SEQUENCE [LARGE SCALE GENOMIC DNA]</scope>
    <source>
        <strain evidence="25">Wonlab-2016</strain>
    </source>
</reference>
<dbReference type="GO" id="GO:0005886">
    <property type="term" value="C:plasma membrane"/>
    <property type="evidence" value="ECO:0007669"/>
    <property type="project" value="UniProtKB-SubCell"/>
</dbReference>
<keyword evidence="26" id="KW-1185">Reference proteome</keyword>
<evidence type="ECO:0000256" key="9">
    <source>
        <dbReference type="ARBA" id="ARBA00022801"/>
    </source>
</evidence>
<feature type="domain" description="Peptidase M1 membrane alanine aminopeptidase" evidence="22">
    <location>
        <begin position="365"/>
        <end position="587"/>
    </location>
</feature>
<evidence type="ECO:0000256" key="13">
    <source>
        <dbReference type="ARBA" id="ARBA00023049"/>
    </source>
</evidence>
<dbReference type="InterPro" id="IPR045357">
    <property type="entry name" value="Aminopeptidase_N-like_N"/>
</dbReference>
<feature type="region of interest" description="Disordered" evidence="20">
    <location>
        <begin position="93"/>
        <end position="130"/>
    </location>
</feature>
<comment type="subcellular location">
    <subcellularLocation>
        <location evidence="1">Cell membrane</location>
    </subcellularLocation>
    <subcellularLocation>
        <location evidence="2">Membrane</location>
        <topology evidence="2">Single-pass type II membrane protein</topology>
    </subcellularLocation>
</comment>
<evidence type="ECO:0000256" key="21">
    <source>
        <dbReference type="SAM" id="Phobius"/>
    </source>
</evidence>
<evidence type="ECO:0000259" key="24">
    <source>
        <dbReference type="Pfam" id="PF17900"/>
    </source>
</evidence>
<evidence type="ECO:0000256" key="16">
    <source>
        <dbReference type="ARBA" id="ARBA00023180"/>
    </source>
</evidence>
<feature type="region of interest" description="Disordered" evidence="20">
    <location>
        <begin position="17"/>
        <end position="36"/>
    </location>
</feature>
<feature type="binding site" evidence="18">
    <location>
        <position position="437"/>
    </location>
    <ligand>
        <name>Zn(2+)</name>
        <dbReference type="ChEBI" id="CHEBI:29105"/>
        <note>catalytic</note>
    </ligand>
</feature>
<evidence type="ECO:0000256" key="14">
    <source>
        <dbReference type="ARBA" id="ARBA00023136"/>
    </source>
</evidence>
<dbReference type="GO" id="GO:0004177">
    <property type="term" value="F:aminopeptidase activity"/>
    <property type="evidence" value="ECO:0007669"/>
    <property type="project" value="UniProtKB-KW"/>
</dbReference>
<evidence type="ECO:0000256" key="4">
    <source>
        <dbReference type="ARBA" id="ARBA00022438"/>
    </source>
</evidence>
<evidence type="ECO:0000259" key="23">
    <source>
        <dbReference type="Pfam" id="PF11838"/>
    </source>
</evidence>
<dbReference type="PANTHER" id="PTHR11533:SF294">
    <property type="entry name" value="THYROTROPIN-RELEASING HORMONE-DEGRADING ECTOENZYME"/>
    <property type="match status" value="1"/>
</dbReference>
<feature type="domain" description="ERAP1-like C-terminal" evidence="23">
    <location>
        <begin position="1444"/>
        <end position="1605"/>
    </location>
</feature>
<feature type="compositionally biased region" description="Polar residues" evidence="20">
    <location>
        <begin position="93"/>
        <end position="125"/>
    </location>
</feature>
<feature type="domain" description="Aminopeptidase N-like N-terminal" evidence="24">
    <location>
        <begin position="138"/>
        <end position="330"/>
    </location>
</feature>
<gene>
    <name evidence="25" type="ORF">BaRGS_00038718</name>
</gene>
<evidence type="ECO:0008006" key="27">
    <source>
        <dbReference type="Google" id="ProtNLM"/>
    </source>
</evidence>
<comment type="cofactor">
    <cofactor evidence="18">
        <name>Zn(2+)</name>
        <dbReference type="ChEBI" id="CHEBI:29105"/>
    </cofactor>
    <text evidence="18">Binds 1 zinc ion per subunit.</text>
</comment>
<evidence type="ECO:0000256" key="7">
    <source>
        <dbReference type="ARBA" id="ARBA00022692"/>
    </source>
</evidence>
<accession>A0ABD0J592</accession>
<protein>
    <recommendedName>
        <fullName evidence="27">Aminopeptidase</fullName>
    </recommendedName>
</protein>
<evidence type="ECO:0000256" key="19">
    <source>
        <dbReference type="PIRSR" id="PIRSR634016-4"/>
    </source>
</evidence>
<dbReference type="Gene3D" id="3.30.2010.30">
    <property type="match status" value="1"/>
</dbReference>
<feature type="non-terminal residue" evidence="25">
    <location>
        <position position="1"/>
    </location>
</feature>
<sequence length="1731" mass="195583">LPAISTSGKRYNFTEFTEEGEEGVKNGSTMGGRGGGRESGCHVTTAVGFVLVLLSVLVAVVVGLVVHFAEKDSYDRDVICSFPDDVMALLSKQNGGDATPASKGTNSPSSQLSPGTTQMPATASPTRLKRHRLPPNLKPIYYDLEIKPDFYGNDPSTFSFTGHVTIHLECISPTNEIVLNSKNLSIAKSTIRVTEKASGAFSEVMSVDLEDDTEVMVIKVKEELGGGKQYTVEIQFEGPLTDDLAGLYLSSYKRGNQTVYLATTQFESPDAREAFPCFDEPALKAHFNVTVLRRPALVSLSNTQIARTEDRGDGWMADVYETTPKMSTYLLAIIVCDFGFINGTTNKSVEFEVWARRELLNQTQYALYAGMKILDYYGDFFGIDFPLKKQAMVAIPDFAAGAMENWGLITYRETYLTVQEGVTSERTKNLVTLYIAHELAHQWFGNLVTLAWWDDLWLNEGFAEFVEYIGMDMIDKSWKVWEQFVVDSVQYSFVLDQLATSHPLYSPVEAVEDAEQYFDDISYEKGASVIRMIQFCMGEDTFQRGIKRYLQAHSYANANHTDLWNALAAQTEAENKNLDIPSIMNTWTLQMGFPVVHVTRGAGDVMVKQKRFLINPDATDPGTFHSPYGYMWHVPITLTSSEESHFNVTEKDVVWLTEKEKMFTPTVKLADRDDPAGWILANVLQYGYYRVIPPINRAQIIDDAWNLASAGETEVDIALGTLEYLEAEMDYVPWKSASLQIADLKTHMVDTSGFGALNRFIQDRTRPVFRKLGLNDRNAAALESYTRATVASIACGVGLPDCVNQATQLFSQWRDDPDSNPISPALRSRVYCTALEKGDESDWFFALSRYRQEESPNEKRLLLRSLACSSRVWILSTLLEMSLEGVDIKRDNAISVIGWVAQNPVGTRLAWDFIRGRWGTIMSDFSQSSSRLKFMINAIASTFHEDFHLSELQDFMQEADDLGPAEQALNQAVETVEFNLKWYKDSYPKIVQWLNDKGYHEFEGGETAERTLTKEDILLPTDIRPLHYDLRIEPLMYGDDPGKFTFNGTLTMTFNCVKATDQIVLHANELEVDNFILDTTGKTAPAVISSRTEEDKQFLIIRLDAQLTAGQNYSVKMDFRGPLDKDLDGLYLSSYKDGNRTVGEDRVVDKFETSLPMSTYLVALIVCEFENKTKYTSGHNIRYEVWGRPAVRDQLDFALNLGVDVIDFYEGYFNINFPLPKQCVSSWGNKESTSMTIAHELAHMWFGDLVSPLWWDEIWLNEGFARFMQYLATDHQHPDWKEWDRFVTDVVHSGMQMDGFVSSHPGASIIRMIRHAIGQDTFKNGITNYLNKLRYRNANHTDLWNALNDQAKRDGESVNVGDVMDTWTLQMNYPVVMVARQGQNLTLKQQRFLKDPTAKDPEKFISPFGAQRDFNETKANITWMKRNAPQVTIQLQASLPADGWVLGNVKEVGYYRVNYDDDNWHRLSQQLTSDHTVIDPVNRAQIINDAWNLAGGGYLNQSIALSVVEYLDKEEDYVPWTAASAELGYVKTMLATTELLGAFKTFLADKTKGQYRKLGMNNSEASFQESFTRALIVSIACANDVDDCVNESKRLFSEWKTTDKNPLLNRAMFSGDIRSQDALGIVQYVAQNPAGRSVAWQFIRDSWDTIFDRYNEDIFALSNLLGSLGRLFNSPIQLQEMEAFVQSHPDLGTGARASQAALESVRSNIRWMDNNYAIVQQWLATLGYYKA</sequence>
<dbReference type="GO" id="GO:0006508">
    <property type="term" value="P:proteolysis"/>
    <property type="evidence" value="ECO:0007669"/>
    <property type="project" value="UniProtKB-KW"/>
</dbReference>
<feature type="site" description="Transition state stabilizer" evidence="19">
    <location>
        <position position="523"/>
    </location>
</feature>
<dbReference type="EMBL" id="JACVVK020000638">
    <property type="protein sequence ID" value="KAK7461243.1"/>
    <property type="molecule type" value="Genomic_DNA"/>
</dbReference>
<dbReference type="GO" id="GO:0046872">
    <property type="term" value="F:metal ion binding"/>
    <property type="evidence" value="ECO:0007669"/>
    <property type="project" value="UniProtKB-KW"/>
</dbReference>
<dbReference type="CDD" id="cd09601">
    <property type="entry name" value="M1_APN-Q_like"/>
    <property type="match status" value="2"/>
</dbReference>
<dbReference type="Pfam" id="PF11838">
    <property type="entry name" value="ERAP1_C"/>
    <property type="match status" value="2"/>
</dbReference>
<keyword evidence="10 18" id="KW-0862">Zinc</keyword>
<evidence type="ECO:0000256" key="10">
    <source>
        <dbReference type="ARBA" id="ARBA00022833"/>
    </source>
</evidence>
<dbReference type="FunFam" id="2.60.40.1910:FF:000006">
    <property type="entry name" value="Aminopeptidase"/>
    <property type="match status" value="1"/>
</dbReference>
<dbReference type="PANTHER" id="PTHR11533">
    <property type="entry name" value="PROTEASE M1 ZINC METALLOPROTEASE"/>
    <property type="match status" value="1"/>
</dbReference>
<evidence type="ECO:0000256" key="15">
    <source>
        <dbReference type="ARBA" id="ARBA00023157"/>
    </source>
</evidence>
<comment type="similarity">
    <text evidence="3">Belongs to the peptidase M1 family.</text>
</comment>
<keyword evidence="11" id="KW-0735">Signal-anchor</keyword>
<feature type="binding site" evidence="18">
    <location>
        <position position="460"/>
    </location>
    <ligand>
        <name>Zn(2+)</name>
        <dbReference type="ChEBI" id="CHEBI:29105"/>
        <note>catalytic</note>
    </ligand>
</feature>
<name>A0ABD0J592_9CAEN</name>
<evidence type="ECO:0000256" key="5">
    <source>
        <dbReference type="ARBA" id="ARBA00022475"/>
    </source>
</evidence>
<dbReference type="Pfam" id="PF01433">
    <property type="entry name" value="Peptidase_M1"/>
    <property type="match status" value="3"/>
</dbReference>
<evidence type="ECO:0000256" key="17">
    <source>
        <dbReference type="PIRSR" id="PIRSR634016-1"/>
    </source>
</evidence>
<feature type="active site" description="Proton acceptor" evidence="17">
    <location>
        <position position="438"/>
    </location>
</feature>
<keyword evidence="15" id="KW-1015">Disulfide bond</keyword>
<dbReference type="InterPro" id="IPR024571">
    <property type="entry name" value="ERAP1-like_C_dom"/>
</dbReference>
<dbReference type="FunFam" id="2.60.40.1730:FF:000012">
    <property type="entry name" value="Aminopeptidase N"/>
    <property type="match status" value="1"/>
</dbReference>
<dbReference type="FunFam" id="1.10.390.10:FF:000006">
    <property type="entry name" value="Puromycin-sensitive aminopeptidase"/>
    <property type="match status" value="1"/>
</dbReference>
<evidence type="ECO:0000256" key="6">
    <source>
        <dbReference type="ARBA" id="ARBA00022670"/>
    </source>
</evidence>
<feature type="domain" description="ERAP1-like C-terminal" evidence="23">
    <location>
        <begin position="681"/>
        <end position="977"/>
    </location>
</feature>
<evidence type="ECO:0000256" key="1">
    <source>
        <dbReference type="ARBA" id="ARBA00004236"/>
    </source>
</evidence>
<dbReference type="SUPFAM" id="SSF55486">
    <property type="entry name" value="Metalloproteases ('zincins'), catalytic domain"/>
    <property type="match status" value="2"/>
</dbReference>
<dbReference type="Gene3D" id="1.25.50.20">
    <property type="match status" value="3"/>
</dbReference>
<organism evidence="25 26">
    <name type="scientific">Batillaria attramentaria</name>
    <dbReference type="NCBI Taxonomy" id="370345"/>
    <lineage>
        <taxon>Eukaryota</taxon>
        <taxon>Metazoa</taxon>
        <taxon>Spiralia</taxon>
        <taxon>Lophotrochozoa</taxon>
        <taxon>Mollusca</taxon>
        <taxon>Gastropoda</taxon>
        <taxon>Caenogastropoda</taxon>
        <taxon>Sorbeoconcha</taxon>
        <taxon>Cerithioidea</taxon>
        <taxon>Batillariidae</taxon>
        <taxon>Batillaria</taxon>
    </lineage>
</organism>
<evidence type="ECO:0000313" key="25">
    <source>
        <dbReference type="EMBL" id="KAK7461243.1"/>
    </source>
</evidence>
<keyword evidence="5" id="KW-1003">Cell membrane</keyword>
<evidence type="ECO:0000256" key="8">
    <source>
        <dbReference type="ARBA" id="ARBA00022723"/>
    </source>
</evidence>
<dbReference type="InterPro" id="IPR027268">
    <property type="entry name" value="Peptidase_M4/M1_CTD_sf"/>
</dbReference>
<dbReference type="Proteomes" id="UP001519460">
    <property type="component" value="Unassembled WGS sequence"/>
</dbReference>
<feature type="binding site" evidence="18">
    <location>
        <position position="441"/>
    </location>
    <ligand>
        <name>Zn(2+)</name>
        <dbReference type="ChEBI" id="CHEBI:29105"/>
        <note>catalytic</note>
    </ligand>
</feature>
<keyword evidence="9" id="KW-0378">Hydrolase</keyword>
<dbReference type="InterPro" id="IPR050344">
    <property type="entry name" value="Peptidase_M1_aminopeptidases"/>
</dbReference>
<dbReference type="GO" id="GO:0008237">
    <property type="term" value="F:metallopeptidase activity"/>
    <property type="evidence" value="ECO:0007669"/>
    <property type="project" value="UniProtKB-KW"/>
</dbReference>
<dbReference type="InterPro" id="IPR042097">
    <property type="entry name" value="Aminopeptidase_N-like_N_sf"/>
</dbReference>
<feature type="domain" description="Peptidase M1 membrane alanine aminopeptidase" evidence="22">
    <location>
        <begin position="1225"/>
        <end position="1305"/>
    </location>
</feature>
<dbReference type="Gene3D" id="2.60.40.1910">
    <property type="match status" value="1"/>
</dbReference>
<feature type="transmembrane region" description="Helical" evidence="21">
    <location>
        <begin position="46"/>
        <end position="69"/>
    </location>
</feature>
<evidence type="ECO:0000256" key="12">
    <source>
        <dbReference type="ARBA" id="ARBA00022989"/>
    </source>
</evidence>
<keyword evidence="12 21" id="KW-1133">Transmembrane helix</keyword>
<keyword evidence="16" id="KW-0325">Glycoprotein</keyword>
<keyword evidence="6" id="KW-0645">Protease</keyword>
<dbReference type="SUPFAM" id="SSF63737">
    <property type="entry name" value="Leukotriene A4 hydrolase N-terminal domain"/>
    <property type="match status" value="2"/>
</dbReference>
<dbReference type="InterPro" id="IPR034016">
    <property type="entry name" value="M1_APN-typ"/>
</dbReference>
<dbReference type="Pfam" id="PF17900">
    <property type="entry name" value="Peptidase_M1_N"/>
    <property type="match status" value="2"/>
</dbReference>
<feature type="domain" description="Peptidase M1 membrane alanine aminopeptidase" evidence="22">
    <location>
        <begin position="1306"/>
        <end position="1367"/>
    </location>
</feature>
<evidence type="ECO:0000256" key="20">
    <source>
        <dbReference type="SAM" id="MobiDB-lite"/>
    </source>
</evidence>
<evidence type="ECO:0000259" key="22">
    <source>
        <dbReference type="Pfam" id="PF01433"/>
    </source>
</evidence>